<comment type="subcellular location">
    <subcellularLocation>
        <location evidence="4">Cell envelope</location>
    </subcellularLocation>
</comment>
<evidence type="ECO:0000313" key="15">
    <source>
        <dbReference type="Proteomes" id="UP000321419"/>
    </source>
</evidence>
<organism evidence="14 15">
    <name type="scientific">Pseudoalteromonas espejiana</name>
    <dbReference type="NCBI Taxonomy" id="28107"/>
    <lineage>
        <taxon>Bacteria</taxon>
        <taxon>Pseudomonadati</taxon>
        <taxon>Pseudomonadota</taxon>
        <taxon>Gammaproteobacteria</taxon>
        <taxon>Alteromonadales</taxon>
        <taxon>Pseudoalteromonadaceae</taxon>
        <taxon>Pseudoalteromonas</taxon>
    </lineage>
</organism>
<evidence type="ECO:0000256" key="6">
    <source>
        <dbReference type="ARBA" id="ARBA00022723"/>
    </source>
</evidence>
<dbReference type="InterPro" id="IPR029052">
    <property type="entry name" value="Metallo-depent_PP-like"/>
</dbReference>
<keyword evidence="6" id="KW-0479">Metal-binding</keyword>
<dbReference type="InterPro" id="IPR041827">
    <property type="entry name" value="CpdB_N"/>
</dbReference>
<protein>
    <submittedName>
        <fullName evidence="14">2',3'-cyclic-nucleotide 2'-phosphodiesterase</fullName>
    </submittedName>
</protein>
<dbReference type="AlphaFoldDB" id="A0A510XZR9"/>
<evidence type="ECO:0000256" key="1">
    <source>
        <dbReference type="ARBA" id="ARBA00000527"/>
    </source>
</evidence>
<comment type="catalytic activity">
    <reaction evidence="2">
        <text>a nucleoside 2',3'-cyclic phosphate + H2O = a nucleoside 3'-phosphate + H(+)</text>
        <dbReference type="Rhea" id="RHEA:19621"/>
        <dbReference type="ChEBI" id="CHEBI:15377"/>
        <dbReference type="ChEBI" id="CHEBI:15378"/>
        <dbReference type="ChEBI" id="CHEBI:66949"/>
        <dbReference type="ChEBI" id="CHEBI:66954"/>
        <dbReference type="EC" id="3.1.4.16"/>
    </reaction>
</comment>
<dbReference type="GO" id="GO:0008254">
    <property type="term" value="F:3'-nucleotidase activity"/>
    <property type="evidence" value="ECO:0007669"/>
    <property type="project" value="UniProtKB-EC"/>
</dbReference>
<gene>
    <name evidence="14" type="ORF">PES01_28020</name>
</gene>
<dbReference type="InterPro" id="IPR006146">
    <property type="entry name" value="5'-Nucleotdase_CS"/>
</dbReference>
<reference evidence="14 15" key="1">
    <citation type="submission" date="2019-07" db="EMBL/GenBank/DDBJ databases">
        <title>Whole genome shotgun sequence of Pseudoalteromonas espejiana NBRC 102222.</title>
        <authorList>
            <person name="Hosoyama A."/>
            <person name="Uohara A."/>
            <person name="Ohji S."/>
            <person name="Ichikawa N."/>
        </authorList>
    </citation>
    <scope>NUCLEOTIDE SEQUENCE [LARGE SCALE GENOMIC DNA]</scope>
    <source>
        <strain evidence="14 15">NBRC 102222</strain>
    </source>
</reference>
<feature type="domain" description="5'-Nucleotidase C-terminal" evidence="13">
    <location>
        <begin position="411"/>
        <end position="592"/>
    </location>
</feature>
<evidence type="ECO:0000256" key="11">
    <source>
        <dbReference type="RuleBase" id="RU362119"/>
    </source>
</evidence>
<dbReference type="PANTHER" id="PTHR11575">
    <property type="entry name" value="5'-NUCLEOTIDASE-RELATED"/>
    <property type="match status" value="1"/>
</dbReference>
<evidence type="ECO:0000259" key="12">
    <source>
        <dbReference type="Pfam" id="PF00149"/>
    </source>
</evidence>
<dbReference type="SUPFAM" id="SSF55816">
    <property type="entry name" value="5'-nucleotidase (syn. UDP-sugar hydrolase), C-terminal domain"/>
    <property type="match status" value="1"/>
</dbReference>
<evidence type="ECO:0000313" key="14">
    <source>
        <dbReference type="EMBL" id="GEK55957.1"/>
    </source>
</evidence>
<keyword evidence="15" id="KW-1185">Reference proteome</keyword>
<dbReference type="InterPro" id="IPR036907">
    <property type="entry name" value="5'-Nucleotdase_C_sf"/>
</dbReference>
<dbReference type="GO" id="GO:0008663">
    <property type="term" value="F:2',3'-cyclic-nucleotide 2'-phosphodiesterase activity"/>
    <property type="evidence" value="ECO:0007669"/>
    <property type="project" value="UniProtKB-EC"/>
</dbReference>
<evidence type="ECO:0000256" key="3">
    <source>
        <dbReference type="ARBA" id="ARBA00001968"/>
    </source>
</evidence>
<dbReference type="Pfam" id="PF02872">
    <property type="entry name" value="5_nucleotid_C"/>
    <property type="match status" value="1"/>
</dbReference>
<keyword evidence="9 11" id="KW-0378">Hydrolase</keyword>
<comment type="caution">
    <text evidence="14">The sequence shown here is derived from an EMBL/GenBank/DDBJ whole genome shotgun (WGS) entry which is preliminary data.</text>
</comment>
<keyword evidence="10" id="KW-0511">Multifunctional enzyme</keyword>
<dbReference type="Proteomes" id="UP000321419">
    <property type="component" value="Unassembled WGS sequence"/>
</dbReference>
<evidence type="ECO:0000256" key="4">
    <source>
        <dbReference type="ARBA" id="ARBA00004196"/>
    </source>
</evidence>
<evidence type="ECO:0000256" key="2">
    <source>
        <dbReference type="ARBA" id="ARBA00001730"/>
    </source>
</evidence>
<evidence type="ECO:0000256" key="9">
    <source>
        <dbReference type="ARBA" id="ARBA00022801"/>
    </source>
</evidence>
<proteinExistence type="inferred from homology"/>
<dbReference type="Gene3D" id="3.60.21.10">
    <property type="match status" value="1"/>
</dbReference>
<dbReference type="InterPro" id="IPR006179">
    <property type="entry name" value="5_nucleotidase/apyrase"/>
</dbReference>
<dbReference type="GO" id="GO:0030288">
    <property type="term" value="C:outer membrane-bounded periplasmic space"/>
    <property type="evidence" value="ECO:0007669"/>
    <property type="project" value="TreeGrafter"/>
</dbReference>
<feature type="domain" description="Calcineurin-like phosphoesterase" evidence="12">
    <location>
        <begin position="49"/>
        <end position="294"/>
    </location>
</feature>
<dbReference type="PANTHER" id="PTHR11575:SF6">
    <property type="entry name" value="2',3'-CYCLIC-NUCLEOTIDE 2'-PHOSPHODIESTERASE_3'-NUCLEOTIDASE"/>
    <property type="match status" value="1"/>
</dbReference>
<evidence type="ECO:0000256" key="10">
    <source>
        <dbReference type="ARBA" id="ARBA00023268"/>
    </source>
</evidence>
<dbReference type="InterPro" id="IPR008334">
    <property type="entry name" value="5'-Nucleotdase_C"/>
</dbReference>
<comment type="similarity">
    <text evidence="5 11">Belongs to the 5'-nucleotidase family.</text>
</comment>
<name>A0A510XZR9_9GAMM</name>
<evidence type="ECO:0000256" key="8">
    <source>
        <dbReference type="ARBA" id="ARBA00022741"/>
    </source>
</evidence>
<dbReference type="Pfam" id="PF00149">
    <property type="entry name" value="Metallophos"/>
    <property type="match status" value="1"/>
</dbReference>
<dbReference type="InterPro" id="IPR004843">
    <property type="entry name" value="Calcineurin-like_PHP"/>
</dbReference>
<sequence>MKNRIAKKYFLKSTLALTIALSLTGCDINDDDDNDPIVVVTPDPAPVTLRVMETTDIHMYLSNYDYFAQAPSETLGFVNTATLIKEARSEVQNSVLVDNGDLIQNSPLGDYEAIVRKDDILNGATHVVYKAMNLLDYDVANLGNHEFNFGLEFLDATLSGADFPYVNANVYVDDGDDDDSNDENRYTPYYIQDKAVLDINGNEQTIKIGYLGLTPPQIMQWDSAHLQGKVIAKDIVATAEKFIPQMKAQGADIIIAIPHSGLTASAQEDLAENTALYLSKVDDVDAILFGHNHRLFPGDSAYDGYESAGIDNVNGKLNGVPAVMPGFFGNNLGVIDLIVEPNDEGGWEVTSSKVETRAISGTDENGDFVDLAAVDTDVAAAIELEHQATIDWVSEPFAEISNPIYSFLALVQDDPSIQIVSDAQIAWGKAFIQGTELDGLPVLSAAATFRAGRNGIEDYTNVKAGDITLLDTVSLYVFPNTVRMVKITGSDVKEWLERSAGQFNQIDPSSSAEQNLLDTSFPTFNFDIIDGVTFEIDVTQPKRYDNDGLLVSANNSRINNLQYQGEAIDLNAEFLIVTNNYRASGGGNFPAIDGTSRETFEGPDENRGVLRSYIISEAAKSSTGSIDPSADNNWRFSTITTSADLNVVFRTSPLDEVATIAQTLPAVAPTSPLKTDENGFALYNIDLKQ</sequence>
<dbReference type="OrthoDB" id="9803927at2"/>
<evidence type="ECO:0000256" key="7">
    <source>
        <dbReference type="ARBA" id="ARBA00022729"/>
    </source>
</evidence>
<dbReference type="PROSITE" id="PS00786">
    <property type="entry name" value="5_NUCLEOTIDASE_2"/>
    <property type="match status" value="1"/>
</dbReference>
<evidence type="ECO:0000256" key="5">
    <source>
        <dbReference type="ARBA" id="ARBA00006654"/>
    </source>
</evidence>
<evidence type="ECO:0000259" key="13">
    <source>
        <dbReference type="Pfam" id="PF02872"/>
    </source>
</evidence>
<keyword evidence="7 11" id="KW-0732">Signal</keyword>
<dbReference type="PRINTS" id="PR01607">
    <property type="entry name" value="APYRASEFAMLY"/>
</dbReference>
<dbReference type="RefSeq" id="WP_089346815.1">
    <property type="nucleotide sequence ID" value="NZ_BJUM01000029.1"/>
</dbReference>
<feature type="signal peptide" evidence="11">
    <location>
        <begin position="1"/>
        <end position="25"/>
    </location>
</feature>
<dbReference type="GO" id="GO:0009166">
    <property type="term" value="P:nucleotide catabolic process"/>
    <property type="evidence" value="ECO:0007669"/>
    <property type="project" value="InterPro"/>
</dbReference>
<dbReference type="EMBL" id="BJUM01000029">
    <property type="protein sequence ID" value="GEK55957.1"/>
    <property type="molecule type" value="Genomic_DNA"/>
</dbReference>
<feature type="chain" id="PRO_5022260237" evidence="11">
    <location>
        <begin position="26"/>
        <end position="689"/>
    </location>
</feature>
<dbReference type="SUPFAM" id="SSF56300">
    <property type="entry name" value="Metallo-dependent phosphatases"/>
    <property type="match status" value="1"/>
</dbReference>
<dbReference type="PROSITE" id="PS51257">
    <property type="entry name" value="PROKAR_LIPOPROTEIN"/>
    <property type="match status" value="1"/>
</dbReference>
<dbReference type="GO" id="GO:0000166">
    <property type="term" value="F:nucleotide binding"/>
    <property type="evidence" value="ECO:0007669"/>
    <property type="project" value="UniProtKB-KW"/>
</dbReference>
<comment type="catalytic activity">
    <reaction evidence="1">
        <text>a ribonucleoside 3'-phosphate + H2O = a ribonucleoside + phosphate</text>
        <dbReference type="Rhea" id="RHEA:10144"/>
        <dbReference type="ChEBI" id="CHEBI:13197"/>
        <dbReference type="ChEBI" id="CHEBI:15377"/>
        <dbReference type="ChEBI" id="CHEBI:18254"/>
        <dbReference type="ChEBI" id="CHEBI:43474"/>
        <dbReference type="EC" id="3.1.3.6"/>
    </reaction>
</comment>
<accession>A0A510XZR9</accession>
<keyword evidence="8 11" id="KW-0547">Nucleotide-binding</keyword>
<dbReference type="GO" id="GO:0046872">
    <property type="term" value="F:metal ion binding"/>
    <property type="evidence" value="ECO:0007669"/>
    <property type="project" value="UniProtKB-KW"/>
</dbReference>
<comment type="cofactor">
    <cofactor evidence="3">
        <name>a divalent metal cation</name>
        <dbReference type="ChEBI" id="CHEBI:60240"/>
    </cofactor>
</comment>
<dbReference type="CDD" id="cd07410">
    <property type="entry name" value="MPP_CpdB_N"/>
    <property type="match status" value="1"/>
</dbReference>
<dbReference type="Gene3D" id="3.90.780.10">
    <property type="entry name" value="5'-Nucleotidase, C-terminal domain"/>
    <property type="match status" value="1"/>
</dbReference>
<dbReference type="NCBIfam" id="NF006938">
    <property type="entry name" value="PRK09420.1"/>
    <property type="match status" value="1"/>
</dbReference>